<protein>
    <recommendedName>
        <fullName evidence="4">DUF2894 domain-containing protein</fullName>
    </recommendedName>
</protein>
<comment type="caution">
    <text evidence="2">The sequence shown here is derived from an EMBL/GenBank/DDBJ whole genome shotgun (WGS) entry which is preliminary data.</text>
</comment>
<name>A0AAW8D8T7_9BURK</name>
<dbReference type="RefSeq" id="WP_307686617.1">
    <property type="nucleotide sequence ID" value="NZ_JAUSRD010000016.1"/>
</dbReference>
<evidence type="ECO:0000313" key="3">
    <source>
        <dbReference type="Proteomes" id="UP001242045"/>
    </source>
</evidence>
<accession>A0AAW8D8T7</accession>
<gene>
    <name evidence="2" type="ORF">J2W31_005371</name>
</gene>
<reference evidence="2" key="1">
    <citation type="submission" date="2023-07" db="EMBL/GenBank/DDBJ databases">
        <title>Sorghum-associated microbial communities from plants grown in Nebraska, USA.</title>
        <authorList>
            <person name="Schachtman D."/>
        </authorList>
    </citation>
    <scope>NUCLEOTIDE SEQUENCE</scope>
    <source>
        <strain evidence="2">DS3754</strain>
    </source>
</reference>
<proteinExistence type="predicted"/>
<dbReference type="EMBL" id="JAUSRD010000016">
    <property type="protein sequence ID" value="MDP9896236.1"/>
    <property type="molecule type" value="Genomic_DNA"/>
</dbReference>
<organism evidence="2 3">
    <name type="scientific">Variovorax boronicumulans</name>
    <dbReference type="NCBI Taxonomy" id="436515"/>
    <lineage>
        <taxon>Bacteria</taxon>
        <taxon>Pseudomonadati</taxon>
        <taxon>Pseudomonadota</taxon>
        <taxon>Betaproteobacteria</taxon>
        <taxon>Burkholderiales</taxon>
        <taxon>Comamonadaceae</taxon>
        <taxon>Variovorax</taxon>
    </lineage>
</organism>
<dbReference type="Pfam" id="PF11445">
    <property type="entry name" value="DUF2894"/>
    <property type="match status" value="1"/>
</dbReference>
<evidence type="ECO:0000256" key="1">
    <source>
        <dbReference type="SAM" id="MobiDB-lite"/>
    </source>
</evidence>
<sequence length="203" mass="22070">MSSSDEASGIDATLGAWRERGAHRLDPVRFHFIETLASRAAGYSGEARRILDERVSTLLAAYGEDLEKASDAEIAAAARQASRGPLAELTDHLAQHGSSERMDPATSELKVLPFFRSTWSKLSAERRLTQSLAKLPQNAGPLNSHNLVHQSLTLMRELSPEYLNKFVSYVDALLWVDQANAPASNDAAPRAEGGKKTARSKSA</sequence>
<feature type="region of interest" description="Disordered" evidence="1">
    <location>
        <begin position="182"/>
        <end position="203"/>
    </location>
</feature>
<dbReference type="Proteomes" id="UP001242045">
    <property type="component" value="Unassembled WGS sequence"/>
</dbReference>
<dbReference type="InterPro" id="IPR021549">
    <property type="entry name" value="DUF2894"/>
</dbReference>
<evidence type="ECO:0000313" key="2">
    <source>
        <dbReference type="EMBL" id="MDP9896236.1"/>
    </source>
</evidence>
<evidence type="ECO:0008006" key="4">
    <source>
        <dbReference type="Google" id="ProtNLM"/>
    </source>
</evidence>
<dbReference type="AlphaFoldDB" id="A0AAW8D8T7"/>